<dbReference type="EMBL" id="OB661037">
    <property type="protein sequence ID" value="CAD7227108.1"/>
    <property type="molecule type" value="Genomic_DNA"/>
</dbReference>
<evidence type="ECO:0000256" key="1">
    <source>
        <dbReference type="SAM" id="MobiDB-lite"/>
    </source>
</evidence>
<organism evidence="3">
    <name type="scientific">Cyprideis torosa</name>
    <dbReference type="NCBI Taxonomy" id="163714"/>
    <lineage>
        <taxon>Eukaryota</taxon>
        <taxon>Metazoa</taxon>
        <taxon>Ecdysozoa</taxon>
        <taxon>Arthropoda</taxon>
        <taxon>Crustacea</taxon>
        <taxon>Oligostraca</taxon>
        <taxon>Ostracoda</taxon>
        <taxon>Podocopa</taxon>
        <taxon>Podocopida</taxon>
        <taxon>Cytherocopina</taxon>
        <taxon>Cytheroidea</taxon>
        <taxon>Cytherideidae</taxon>
        <taxon>Cyprideis</taxon>
    </lineage>
</organism>
<dbReference type="InterPro" id="IPR028158">
    <property type="entry name" value="RPA_interact_N_dom"/>
</dbReference>
<accession>A0A7R8W8V9</accession>
<feature type="region of interest" description="Disordered" evidence="1">
    <location>
        <begin position="89"/>
        <end position="127"/>
    </location>
</feature>
<gene>
    <name evidence="3" type="ORF">CTOB1V02_LOCUS5017</name>
</gene>
<evidence type="ECO:0000259" key="2">
    <source>
        <dbReference type="Pfam" id="PF14766"/>
    </source>
</evidence>
<proteinExistence type="predicted"/>
<feature type="domain" description="RPA-interacting protein N-terminal" evidence="2">
    <location>
        <begin position="58"/>
        <end position="91"/>
    </location>
</feature>
<reference evidence="3" key="1">
    <citation type="submission" date="2020-11" db="EMBL/GenBank/DDBJ databases">
        <authorList>
            <person name="Tran Van P."/>
        </authorList>
    </citation>
    <scope>NUCLEOTIDE SEQUENCE</scope>
</reference>
<dbReference type="AlphaFoldDB" id="A0A7R8W8V9"/>
<name>A0A7R8W8V9_9CRUS</name>
<feature type="compositionally biased region" description="Polar residues" evidence="1">
    <location>
        <begin position="116"/>
        <end position="126"/>
    </location>
</feature>
<dbReference type="Pfam" id="PF14766">
    <property type="entry name" value="RPA_interact_N"/>
    <property type="match status" value="1"/>
</dbReference>
<feature type="region of interest" description="Disordered" evidence="1">
    <location>
        <begin position="30"/>
        <end position="65"/>
    </location>
</feature>
<protein>
    <recommendedName>
        <fullName evidence="2">RPA-interacting protein N-terminal domain-containing protein</fullName>
    </recommendedName>
</protein>
<evidence type="ECO:0000313" key="3">
    <source>
        <dbReference type="EMBL" id="CAD7227108.1"/>
    </source>
</evidence>
<sequence length="251" mass="28492">MTDCTYVFVMSQPSSPSPLSSVQNVIRSRSPLSARARVSPSAALSPMNKAEERLNQFKARTTPPQWREEYKKKCLERLRESRDKMFQLLRSRSDVSPAEPKTEVSPSLPAHRRCSSEQSPRSSRGTRFSLAYRARNEMRSVMEKIGYPTPGSGFFGRTLQWEVAPEDLEFFESLQRDIEQELTFLEEIEVFEEHSLPVPPPIGPSDYCELCGRDFDEKQGESSDVCSSCLCEIETQEMLATEDVEMEEGGG</sequence>
<dbReference type="OrthoDB" id="435311at2759"/>